<dbReference type="EMBL" id="AUPL01002351">
    <property type="protein sequence ID" value="ESL09922.1"/>
    <property type="molecule type" value="Genomic_DNA"/>
</dbReference>
<evidence type="ECO:0000256" key="1">
    <source>
        <dbReference type="SAM" id="MobiDB-lite"/>
    </source>
</evidence>
<sequence length="417" mass="44758">MQGKRLACSEEAGSPLSSAKLTALRHTRLLPRSIPSSFALRSQLIGAEFCASLSAAMLQVAPNVYGGDSPPGVHNSTAATEATPPVTALLYDLSAHYGSHTLRRAASYPLGPCYRSRRRRVSRGQHDGRRQLWSLRAAHRMWCRRCGVYLVAGKTKALLSRVTPSSFQVPEDADGVTAFDVEEDMKKSRATRGTYVCRRCLDNEWSVWRKKGCMATPPLQSTLLASLPASEATNEQSPSTAPSHALDTRRESMVARLAFSVGRTRRRKRSKRGSVTRTAASAVENASSSLKAAVRAVPKGSLSRGKRTRTAASKDPAPLRKESLKVDVRSVQRDTSNAVPVRKAAWAEGPPATLAVASCAVETEVTTAEGAVKPQVPKGVRRPAAKVCRPASKSGNNSNGTPSSATSFSDTLLRLGL</sequence>
<dbReference type="OrthoDB" id="267658at2759"/>
<feature type="compositionally biased region" description="Polar residues" evidence="1">
    <location>
        <begin position="393"/>
        <end position="410"/>
    </location>
</feature>
<dbReference type="AlphaFoldDB" id="A0A061J9F6"/>
<feature type="region of interest" description="Disordered" evidence="1">
    <location>
        <begin position="228"/>
        <end position="320"/>
    </location>
</feature>
<organism evidence="2 3">
    <name type="scientific">Trypanosoma rangeli SC58</name>
    <dbReference type="NCBI Taxonomy" id="429131"/>
    <lineage>
        <taxon>Eukaryota</taxon>
        <taxon>Discoba</taxon>
        <taxon>Euglenozoa</taxon>
        <taxon>Kinetoplastea</taxon>
        <taxon>Metakinetoplastina</taxon>
        <taxon>Trypanosomatida</taxon>
        <taxon>Trypanosomatidae</taxon>
        <taxon>Trypanosoma</taxon>
        <taxon>Herpetosoma</taxon>
    </lineage>
</organism>
<dbReference type="VEuPathDB" id="TriTrypDB:TRSC58_02351"/>
<accession>A0A061J9F6</accession>
<gene>
    <name evidence="2" type="ORF">TRSC58_02351</name>
</gene>
<dbReference type="Proteomes" id="UP000031737">
    <property type="component" value="Unassembled WGS sequence"/>
</dbReference>
<reference evidence="2 3" key="1">
    <citation type="submission" date="2013-07" db="EMBL/GenBank/DDBJ databases">
        <authorList>
            <person name="Stoco P.H."/>
            <person name="Wagner G."/>
            <person name="Gerber A."/>
            <person name="Zaha A."/>
            <person name="Thompson C."/>
            <person name="Bartholomeu D.C."/>
            <person name="Luckemeyer D.D."/>
            <person name="Bahia D."/>
            <person name="Loreto E."/>
            <person name="Prestes E.B."/>
            <person name="Lima F.M."/>
            <person name="Rodrigues-Luiz G."/>
            <person name="Vallejo G.A."/>
            <person name="Filho J.F."/>
            <person name="Monteiro K.M."/>
            <person name="Tyler K.M."/>
            <person name="de Almeida L.G."/>
            <person name="Ortiz M.F."/>
            <person name="Siervo M.A."/>
            <person name="de Moraes M.H."/>
            <person name="Cunha O.L."/>
            <person name="Mendonca-Neto R."/>
            <person name="Silva R."/>
            <person name="Teixeira S.M."/>
            <person name="Murta S.M."/>
            <person name="Sincero T.C."/>
            <person name="Mendes T.A."/>
            <person name="Urmenyi T.P."/>
            <person name="Silva V.G."/>
            <person name="da Rocha W.D."/>
            <person name="Andersson B."/>
            <person name="Romanha A.J."/>
            <person name="Steindel M."/>
            <person name="de Vasconcelos A.T."/>
            <person name="Grisard E.C."/>
        </authorList>
    </citation>
    <scope>NUCLEOTIDE SEQUENCE [LARGE SCALE GENOMIC DNA]</scope>
    <source>
        <strain evidence="2 3">SC58</strain>
    </source>
</reference>
<evidence type="ECO:0000313" key="2">
    <source>
        <dbReference type="EMBL" id="ESL09922.1"/>
    </source>
</evidence>
<name>A0A061J9F6_TRYRA</name>
<evidence type="ECO:0000313" key="3">
    <source>
        <dbReference type="Proteomes" id="UP000031737"/>
    </source>
</evidence>
<feature type="compositionally biased region" description="Basic residues" evidence="1">
    <location>
        <begin position="263"/>
        <end position="274"/>
    </location>
</feature>
<proteinExistence type="predicted"/>
<keyword evidence="3" id="KW-1185">Reference proteome</keyword>
<comment type="caution">
    <text evidence="2">The sequence shown here is derived from an EMBL/GenBank/DDBJ whole genome shotgun (WGS) entry which is preliminary data.</text>
</comment>
<protein>
    <submittedName>
        <fullName evidence="2">Uncharacterized protein</fullName>
    </submittedName>
</protein>
<feature type="compositionally biased region" description="Polar residues" evidence="1">
    <location>
        <begin position="231"/>
        <end position="242"/>
    </location>
</feature>
<feature type="region of interest" description="Disordered" evidence="1">
    <location>
        <begin position="375"/>
        <end position="410"/>
    </location>
</feature>